<reference evidence="3" key="1">
    <citation type="submission" date="2022-03" db="EMBL/GenBank/DDBJ databases">
        <title>Bacterial whole genome sequence for Hymenobacter sp. DH14.</title>
        <authorList>
            <person name="Le V."/>
        </authorList>
    </citation>
    <scope>NUCLEOTIDE SEQUENCE</scope>
    <source>
        <strain evidence="3">DH14</strain>
    </source>
</reference>
<keyword evidence="4" id="KW-1185">Reference proteome</keyword>
<name>A0A9X1VCA3_9BACT</name>
<dbReference type="Gene3D" id="1.10.287.700">
    <property type="entry name" value="Helix hairpin bin"/>
    <property type="match status" value="1"/>
</dbReference>
<accession>A0A9X1VCA3</accession>
<keyword evidence="2" id="KW-0732">Signal</keyword>
<proteinExistence type="predicted"/>
<protein>
    <submittedName>
        <fullName evidence="3">Uncharacterized protein</fullName>
    </submittedName>
</protein>
<dbReference type="RefSeq" id="WP_241934771.1">
    <property type="nucleotide sequence ID" value="NZ_JALBGC010000001.1"/>
</dbReference>
<dbReference type="EMBL" id="JALBGC010000001">
    <property type="protein sequence ID" value="MCI1186499.1"/>
    <property type="molecule type" value="Genomic_DNA"/>
</dbReference>
<feature type="region of interest" description="Disordered" evidence="1">
    <location>
        <begin position="61"/>
        <end position="81"/>
    </location>
</feature>
<feature type="signal peptide" evidence="2">
    <location>
        <begin position="1"/>
        <end position="19"/>
    </location>
</feature>
<gene>
    <name evidence="3" type="ORF">MON38_03655</name>
</gene>
<feature type="compositionally biased region" description="Basic residues" evidence="1">
    <location>
        <begin position="70"/>
        <end position="81"/>
    </location>
</feature>
<evidence type="ECO:0000256" key="2">
    <source>
        <dbReference type="SAM" id="SignalP"/>
    </source>
</evidence>
<feature type="chain" id="PRO_5040723988" evidence="2">
    <location>
        <begin position="20"/>
        <end position="102"/>
    </location>
</feature>
<evidence type="ECO:0000313" key="4">
    <source>
        <dbReference type="Proteomes" id="UP001139193"/>
    </source>
</evidence>
<evidence type="ECO:0000256" key="1">
    <source>
        <dbReference type="SAM" id="MobiDB-lite"/>
    </source>
</evidence>
<sequence>MKKATLFLALSAFATTAFAQTTPSTEVKVRDNGTTKVVTKTGKTNAGQAIDNTKDAAGNVAHKTGSAIKRGAKKTGHAVKRGANKVGNKTVEVTQKAEAKTE</sequence>
<dbReference type="Proteomes" id="UP001139193">
    <property type="component" value="Unassembled WGS sequence"/>
</dbReference>
<dbReference type="AlphaFoldDB" id="A0A9X1VCA3"/>
<organism evidence="3 4">
    <name type="scientific">Hymenobacter cyanobacteriorum</name>
    <dbReference type="NCBI Taxonomy" id="2926463"/>
    <lineage>
        <taxon>Bacteria</taxon>
        <taxon>Pseudomonadati</taxon>
        <taxon>Bacteroidota</taxon>
        <taxon>Cytophagia</taxon>
        <taxon>Cytophagales</taxon>
        <taxon>Hymenobacteraceae</taxon>
        <taxon>Hymenobacter</taxon>
    </lineage>
</organism>
<comment type="caution">
    <text evidence="3">The sequence shown here is derived from an EMBL/GenBank/DDBJ whole genome shotgun (WGS) entry which is preliminary data.</text>
</comment>
<evidence type="ECO:0000313" key="3">
    <source>
        <dbReference type="EMBL" id="MCI1186499.1"/>
    </source>
</evidence>